<dbReference type="InterPro" id="IPR027470">
    <property type="entry name" value="Cation_efflux_CTD"/>
</dbReference>
<dbReference type="InterPro" id="IPR027469">
    <property type="entry name" value="Cation_efflux_TMD_sf"/>
</dbReference>
<dbReference type="RefSeq" id="WP_146299345.1">
    <property type="nucleotide sequence ID" value="NZ_CP042301.2"/>
</dbReference>
<dbReference type="Pfam" id="PF01545">
    <property type="entry name" value="Cation_efflux"/>
    <property type="match status" value="1"/>
</dbReference>
<dbReference type="EMBL" id="CP042301">
    <property type="protein sequence ID" value="QDZ00699.1"/>
    <property type="molecule type" value="Genomic_DNA"/>
</dbReference>
<dbReference type="FunFam" id="3.30.70.1350:FF:000002">
    <property type="entry name" value="Ferrous-iron efflux pump FieF"/>
    <property type="match status" value="1"/>
</dbReference>
<evidence type="ECO:0000313" key="12">
    <source>
        <dbReference type="EMBL" id="QDZ00699.1"/>
    </source>
</evidence>
<dbReference type="PANTHER" id="PTHR43840">
    <property type="entry name" value="MITOCHONDRIAL METAL TRANSPORTER 1-RELATED"/>
    <property type="match status" value="1"/>
</dbReference>
<dbReference type="AlphaFoldDB" id="A0A5B8KYP6"/>
<gene>
    <name evidence="12" type="ORF">FQ775_10060</name>
</gene>
<dbReference type="Proteomes" id="UP000321389">
    <property type="component" value="Chromosome"/>
</dbReference>
<evidence type="ECO:0000256" key="9">
    <source>
        <dbReference type="SAM" id="Phobius"/>
    </source>
</evidence>
<proteinExistence type="inferred from homology"/>
<evidence type="ECO:0000259" key="11">
    <source>
        <dbReference type="Pfam" id="PF16916"/>
    </source>
</evidence>
<feature type="transmembrane region" description="Helical" evidence="9">
    <location>
        <begin position="156"/>
        <end position="174"/>
    </location>
</feature>
<dbReference type="SUPFAM" id="SSF161111">
    <property type="entry name" value="Cation efflux protein transmembrane domain-like"/>
    <property type="match status" value="1"/>
</dbReference>
<feature type="domain" description="Cation efflux protein transmembrane" evidence="10">
    <location>
        <begin position="12"/>
        <end position="205"/>
    </location>
</feature>
<evidence type="ECO:0000256" key="8">
    <source>
        <dbReference type="ARBA" id="ARBA00068882"/>
    </source>
</evidence>
<dbReference type="KEGG" id="niy:FQ775_10060"/>
<dbReference type="SUPFAM" id="SSF160240">
    <property type="entry name" value="Cation efflux protein cytoplasmic domain-like"/>
    <property type="match status" value="1"/>
</dbReference>
<comment type="subcellular location">
    <subcellularLocation>
        <location evidence="1">Cell membrane</location>
        <topology evidence="1">Multi-pass membrane protein</topology>
    </subcellularLocation>
</comment>
<dbReference type="PANTHER" id="PTHR43840:SF15">
    <property type="entry name" value="MITOCHONDRIAL METAL TRANSPORTER 1-RELATED"/>
    <property type="match status" value="1"/>
</dbReference>
<evidence type="ECO:0000259" key="10">
    <source>
        <dbReference type="Pfam" id="PF01545"/>
    </source>
</evidence>
<evidence type="ECO:0000256" key="7">
    <source>
        <dbReference type="ARBA" id="ARBA00023136"/>
    </source>
</evidence>
<keyword evidence="5 9" id="KW-0812">Transmembrane</keyword>
<accession>A0A5B8KYP6</accession>
<dbReference type="GO" id="GO:0006882">
    <property type="term" value="P:intracellular zinc ion homeostasis"/>
    <property type="evidence" value="ECO:0007669"/>
    <property type="project" value="TreeGrafter"/>
</dbReference>
<dbReference type="GO" id="GO:0005886">
    <property type="term" value="C:plasma membrane"/>
    <property type="evidence" value="ECO:0007669"/>
    <property type="project" value="UniProtKB-SubCell"/>
</dbReference>
<organism evidence="12 13">
    <name type="scientific">Nitratireductor mangrovi</name>
    <dbReference type="NCBI Taxonomy" id="2599600"/>
    <lineage>
        <taxon>Bacteria</taxon>
        <taxon>Pseudomonadati</taxon>
        <taxon>Pseudomonadota</taxon>
        <taxon>Alphaproteobacteria</taxon>
        <taxon>Hyphomicrobiales</taxon>
        <taxon>Phyllobacteriaceae</taxon>
        <taxon>Nitratireductor</taxon>
    </lineage>
</organism>
<evidence type="ECO:0000256" key="4">
    <source>
        <dbReference type="ARBA" id="ARBA00022475"/>
    </source>
</evidence>
<dbReference type="InterPro" id="IPR036837">
    <property type="entry name" value="Cation_efflux_CTD_sf"/>
</dbReference>
<dbReference type="NCBIfam" id="TIGR01297">
    <property type="entry name" value="CDF"/>
    <property type="match status" value="1"/>
</dbReference>
<dbReference type="Gene3D" id="3.30.70.1350">
    <property type="entry name" value="Cation efflux protein, cytoplasmic domain"/>
    <property type="match status" value="1"/>
</dbReference>
<keyword evidence="4" id="KW-1003">Cell membrane</keyword>
<dbReference type="InterPro" id="IPR050291">
    <property type="entry name" value="CDF_Transporter"/>
</dbReference>
<feature type="transmembrane region" description="Helical" evidence="9">
    <location>
        <begin position="7"/>
        <end position="29"/>
    </location>
</feature>
<dbReference type="Gene3D" id="1.20.1510.10">
    <property type="entry name" value="Cation efflux protein transmembrane domain"/>
    <property type="match status" value="1"/>
</dbReference>
<dbReference type="GO" id="GO:0015086">
    <property type="term" value="F:cadmium ion transmembrane transporter activity"/>
    <property type="evidence" value="ECO:0007669"/>
    <property type="project" value="TreeGrafter"/>
</dbReference>
<dbReference type="InterPro" id="IPR058533">
    <property type="entry name" value="Cation_efflux_TM"/>
</dbReference>
<evidence type="ECO:0000256" key="2">
    <source>
        <dbReference type="ARBA" id="ARBA00008114"/>
    </source>
</evidence>
<dbReference type="OrthoDB" id="9806522at2"/>
<evidence type="ECO:0000313" key="13">
    <source>
        <dbReference type="Proteomes" id="UP000321389"/>
    </source>
</evidence>
<comment type="similarity">
    <text evidence="2">Belongs to the cation diffusion facilitator (CDF) transporter (TC 2.A.4) family.</text>
</comment>
<keyword evidence="13" id="KW-1185">Reference proteome</keyword>
<name>A0A5B8KYP6_9HYPH</name>
<keyword evidence="3" id="KW-0813">Transport</keyword>
<dbReference type="GO" id="GO:0015093">
    <property type="term" value="F:ferrous iron transmembrane transporter activity"/>
    <property type="evidence" value="ECO:0007669"/>
    <property type="project" value="TreeGrafter"/>
</dbReference>
<feature type="domain" description="Cation efflux protein cytoplasmic" evidence="11">
    <location>
        <begin position="210"/>
        <end position="286"/>
    </location>
</feature>
<keyword evidence="6 9" id="KW-1133">Transmembrane helix</keyword>
<protein>
    <recommendedName>
        <fullName evidence="8">Protein p34</fullName>
    </recommendedName>
</protein>
<evidence type="ECO:0000256" key="3">
    <source>
        <dbReference type="ARBA" id="ARBA00022448"/>
    </source>
</evidence>
<feature type="transmembrane region" description="Helical" evidence="9">
    <location>
        <begin position="116"/>
        <end position="135"/>
    </location>
</feature>
<dbReference type="InterPro" id="IPR002524">
    <property type="entry name" value="Cation_efflux"/>
</dbReference>
<sequence>MTAKEKIRWLAFWSIFVALAVMAMKFVAWRMTGSVALYSDALESIVNVIAAGAAYYAIRLSHKPADADHPHGHHKAEYFSAVLEGVLIVLASLLIFGEAWSALRTPRTLEEPLAGLAINGLATVVNAAWATLLIRTGQAARSPALQADGRHIMTDVVTSVGVIAGLIISILTGWRVLDPLLALIVAMNILWQGWKVIGQSVQGLMDVAADPELTLKIRDVISANSGGALEVHDLKTRIAGRATFIEFHLVVDSAMTVGDAHQICDRIEAALKAEVPSVRVIIHVEPDDEAKLPKGTSAVPFA</sequence>
<dbReference type="Pfam" id="PF16916">
    <property type="entry name" value="ZT_dimer"/>
    <property type="match status" value="1"/>
</dbReference>
<feature type="transmembrane region" description="Helical" evidence="9">
    <location>
        <begin position="35"/>
        <end position="58"/>
    </location>
</feature>
<dbReference type="GO" id="GO:0015341">
    <property type="term" value="F:zinc efflux antiporter activity"/>
    <property type="evidence" value="ECO:0007669"/>
    <property type="project" value="TreeGrafter"/>
</dbReference>
<evidence type="ECO:0000256" key="1">
    <source>
        <dbReference type="ARBA" id="ARBA00004651"/>
    </source>
</evidence>
<reference evidence="12" key="1">
    <citation type="submission" date="2020-04" db="EMBL/GenBank/DDBJ databases">
        <title>Nitratireductor sp. nov. isolated from mangrove soil.</title>
        <authorList>
            <person name="Ye Y."/>
        </authorList>
    </citation>
    <scope>NUCLEOTIDE SEQUENCE</scope>
    <source>
        <strain evidence="12">SY7</strain>
    </source>
</reference>
<feature type="transmembrane region" description="Helical" evidence="9">
    <location>
        <begin position="78"/>
        <end position="96"/>
    </location>
</feature>
<keyword evidence="7 9" id="KW-0472">Membrane</keyword>
<evidence type="ECO:0000256" key="6">
    <source>
        <dbReference type="ARBA" id="ARBA00022989"/>
    </source>
</evidence>
<evidence type="ECO:0000256" key="5">
    <source>
        <dbReference type="ARBA" id="ARBA00022692"/>
    </source>
</evidence>